<dbReference type="Gene3D" id="1.10.260.40">
    <property type="entry name" value="lambda repressor-like DNA-binding domains"/>
    <property type="match status" value="1"/>
</dbReference>
<evidence type="ECO:0000259" key="1">
    <source>
        <dbReference type="PROSITE" id="PS50943"/>
    </source>
</evidence>
<dbReference type="Pfam" id="PF01381">
    <property type="entry name" value="HTH_3"/>
    <property type="match status" value="1"/>
</dbReference>
<name>A0A0U9H909_9BACI</name>
<sequence length="76" mass="8525">MIKLKSQSNFNQKLIKLGFSKRGFAQANNIADSTLIQVSNGKQSPRPETARKICEGLQVEFDEIFLIVEENTGLIQ</sequence>
<dbReference type="RefSeq" id="WP_058950892.1">
    <property type="nucleotide sequence ID" value="NZ_BBXV01000040.1"/>
</dbReference>
<reference evidence="2 3" key="2">
    <citation type="journal article" date="2016" name="Genome Announc.">
        <title>Draft Genome Sequence of Oceanobacillus picturae Heshi-B3, Isolated from Fermented Rice Bran in a Traditional Japanese Seafood Dish.</title>
        <authorList>
            <person name="Akuzawa S."/>
            <person name="Nagaoka J."/>
            <person name="Kanekatsu M."/>
            <person name="Kanesaki Y."/>
            <person name="Suzuki T."/>
        </authorList>
    </citation>
    <scope>NUCLEOTIDE SEQUENCE [LARGE SCALE GENOMIC DNA]</scope>
    <source>
        <strain evidence="2 3">Heshi-B3</strain>
    </source>
</reference>
<evidence type="ECO:0000313" key="3">
    <source>
        <dbReference type="Proteomes" id="UP000052946"/>
    </source>
</evidence>
<comment type="caution">
    <text evidence="2">The sequence shown here is derived from an EMBL/GenBank/DDBJ whole genome shotgun (WGS) entry which is preliminary data.</text>
</comment>
<dbReference type="Proteomes" id="UP000052946">
    <property type="component" value="Unassembled WGS sequence"/>
</dbReference>
<dbReference type="EMBL" id="BBXV01000040">
    <property type="protein sequence ID" value="GAQ19138.1"/>
    <property type="molecule type" value="Genomic_DNA"/>
</dbReference>
<dbReference type="InterPro" id="IPR001387">
    <property type="entry name" value="Cro/C1-type_HTH"/>
</dbReference>
<dbReference type="OrthoDB" id="2306294at2"/>
<protein>
    <submittedName>
        <fullName evidence="2">Helix-turn-helix protein</fullName>
    </submittedName>
</protein>
<proteinExistence type="predicted"/>
<reference evidence="3" key="1">
    <citation type="submission" date="2015-07" db="EMBL/GenBank/DDBJ databases">
        <title>Draft Genome Sequence of Oceanobacillus picturae Heshi-B3 that Was Isolated from Fermented Rice Bran with Aging Salted Mackerel, Which Was Named Heshiko as Traditional Fermented Seafood in Japan.</title>
        <authorList>
            <person name="Akuzawa S."/>
            <person name="Nakagawa J."/>
            <person name="Kanekatsu T."/>
            <person name="Kanesaki Y."/>
            <person name="Suzuki T."/>
        </authorList>
    </citation>
    <scope>NUCLEOTIDE SEQUENCE [LARGE SCALE GENOMIC DNA]</scope>
    <source>
        <strain evidence="3">Heshi-B3</strain>
    </source>
</reference>
<dbReference type="SUPFAM" id="SSF47413">
    <property type="entry name" value="lambda repressor-like DNA-binding domains"/>
    <property type="match status" value="1"/>
</dbReference>
<dbReference type="CDD" id="cd00093">
    <property type="entry name" value="HTH_XRE"/>
    <property type="match status" value="1"/>
</dbReference>
<evidence type="ECO:0000313" key="2">
    <source>
        <dbReference type="EMBL" id="GAQ19138.1"/>
    </source>
</evidence>
<dbReference type="GO" id="GO:0003677">
    <property type="term" value="F:DNA binding"/>
    <property type="evidence" value="ECO:0007669"/>
    <property type="project" value="InterPro"/>
</dbReference>
<dbReference type="InterPro" id="IPR010982">
    <property type="entry name" value="Lambda_DNA-bd_dom_sf"/>
</dbReference>
<gene>
    <name evidence="2" type="ORF">OPHB3_3097</name>
</gene>
<organism evidence="2 3">
    <name type="scientific">Oceanobacillus picturae</name>
    <dbReference type="NCBI Taxonomy" id="171693"/>
    <lineage>
        <taxon>Bacteria</taxon>
        <taxon>Bacillati</taxon>
        <taxon>Bacillota</taxon>
        <taxon>Bacilli</taxon>
        <taxon>Bacillales</taxon>
        <taxon>Bacillaceae</taxon>
        <taxon>Oceanobacillus</taxon>
    </lineage>
</organism>
<feature type="domain" description="HTH cro/C1-type" evidence="1">
    <location>
        <begin position="40"/>
        <end position="64"/>
    </location>
</feature>
<accession>A0A0U9H909</accession>
<dbReference type="AlphaFoldDB" id="A0A0U9H909"/>
<dbReference type="PROSITE" id="PS50943">
    <property type="entry name" value="HTH_CROC1"/>
    <property type="match status" value="1"/>
</dbReference>